<dbReference type="InterPro" id="IPR020471">
    <property type="entry name" value="AKR"/>
</dbReference>
<feature type="active site" description="Proton donor" evidence="2">
    <location>
        <position position="60"/>
    </location>
</feature>
<dbReference type="GO" id="GO:0005829">
    <property type="term" value="C:cytosol"/>
    <property type="evidence" value="ECO:0000318"/>
    <property type="project" value="GO_Central"/>
</dbReference>
<dbReference type="Pfam" id="PF00248">
    <property type="entry name" value="Aldo_ket_red"/>
    <property type="match status" value="1"/>
</dbReference>
<dbReference type="GO" id="GO:0044550">
    <property type="term" value="P:secondary metabolite biosynthetic process"/>
    <property type="evidence" value="ECO:0007669"/>
    <property type="project" value="UniProtKB-ARBA"/>
</dbReference>
<feature type="domain" description="NADP-dependent oxidoreductase" evidence="5">
    <location>
        <begin position="36"/>
        <end position="303"/>
    </location>
</feature>
<protein>
    <submittedName>
        <fullName evidence="6">Non-functional NADPH-dependent codeinone reductase 2</fullName>
    </submittedName>
</protein>
<sequence length="332" mass="37558">MAMNMKQMSSVPRVKLNSGHEMPVIGMGTAPALPRNDQLVSTLIDAIETGYRHFDTAALYGSEKAVGQAVAEAVQRGLIQSREQLFITSKLWCTETRRHLVLPALERTLGRLGMDYLDLYLIHMPVTLKKKVINSDEHENMMFEKEDVIPFDMRGTWEAMEECCRLGLAKSIGVSNFTCTKLSQILHYATIPPAVNQVEMHVAWRQEKMLKFCKEKGIHVSAWSPLGANGIAIWGNHAVMQSPVLKHIATNKHKTVAQVALRWVYEQGASVIVKSFNKERMKENLQILDWELSSDEIARIQEIPLCTGFKVDLLIHPNGPYKSAQQFWDCEL</sequence>
<dbReference type="SUPFAM" id="SSF51430">
    <property type="entry name" value="NAD(P)-linked oxidoreductase"/>
    <property type="match status" value="1"/>
</dbReference>
<dbReference type="AlphaFoldDB" id="A0A2G2YQM6"/>
<proteinExistence type="predicted"/>
<evidence type="ECO:0000256" key="3">
    <source>
        <dbReference type="PIRSR" id="PIRSR000097-2"/>
    </source>
</evidence>
<comment type="caution">
    <text evidence="6">The sequence shown here is derived from an EMBL/GenBank/DDBJ whole genome shotgun (WGS) entry which is preliminary data.</text>
</comment>
<evidence type="ECO:0000259" key="5">
    <source>
        <dbReference type="Pfam" id="PF00248"/>
    </source>
</evidence>
<organism evidence="6 7">
    <name type="scientific">Capsicum annuum</name>
    <name type="common">Capsicum pepper</name>
    <dbReference type="NCBI Taxonomy" id="4072"/>
    <lineage>
        <taxon>Eukaryota</taxon>
        <taxon>Viridiplantae</taxon>
        <taxon>Streptophyta</taxon>
        <taxon>Embryophyta</taxon>
        <taxon>Tracheophyta</taxon>
        <taxon>Spermatophyta</taxon>
        <taxon>Magnoliopsida</taxon>
        <taxon>eudicotyledons</taxon>
        <taxon>Gunneridae</taxon>
        <taxon>Pentapetalae</taxon>
        <taxon>asterids</taxon>
        <taxon>lamiids</taxon>
        <taxon>Solanales</taxon>
        <taxon>Solanaceae</taxon>
        <taxon>Solanoideae</taxon>
        <taxon>Capsiceae</taxon>
        <taxon>Capsicum</taxon>
    </lineage>
</organism>
<evidence type="ECO:0000256" key="1">
    <source>
        <dbReference type="ARBA" id="ARBA00023002"/>
    </source>
</evidence>
<keyword evidence="1" id="KW-0560">Oxidoreductase</keyword>
<evidence type="ECO:0000256" key="4">
    <source>
        <dbReference type="PIRSR" id="PIRSR000097-3"/>
    </source>
</evidence>
<evidence type="ECO:0000313" key="7">
    <source>
        <dbReference type="Proteomes" id="UP000222542"/>
    </source>
</evidence>
<dbReference type="PROSITE" id="PS00798">
    <property type="entry name" value="ALDOKETO_REDUCTASE_1"/>
    <property type="match status" value="1"/>
</dbReference>
<dbReference type="PIRSF" id="PIRSF000097">
    <property type="entry name" value="AKR"/>
    <property type="match status" value="1"/>
</dbReference>
<dbReference type="Proteomes" id="UP000222542">
    <property type="component" value="Unassembled WGS sequence"/>
</dbReference>
<dbReference type="EMBL" id="AYRZ02000009">
    <property type="protein sequence ID" value="PHT71975.1"/>
    <property type="molecule type" value="Genomic_DNA"/>
</dbReference>
<feature type="site" description="Lowers pKa of active site Tyr" evidence="4">
    <location>
        <position position="90"/>
    </location>
</feature>
<dbReference type="PROSITE" id="PS00063">
    <property type="entry name" value="ALDOKETO_REDUCTASE_3"/>
    <property type="match status" value="1"/>
</dbReference>
<dbReference type="SMR" id="A0A2G2YQM6"/>
<dbReference type="Gramene" id="PHT71975">
    <property type="protein sequence ID" value="PHT71975"/>
    <property type="gene ID" value="T459_22760"/>
</dbReference>
<evidence type="ECO:0000313" key="6">
    <source>
        <dbReference type="EMBL" id="PHT71975.1"/>
    </source>
</evidence>
<feature type="binding site" evidence="3">
    <location>
        <position position="123"/>
    </location>
    <ligand>
        <name>substrate</name>
    </ligand>
</feature>
<keyword evidence="7" id="KW-1185">Reference proteome</keyword>
<dbReference type="STRING" id="4072.A0A2G2YQM6"/>
<evidence type="ECO:0000256" key="2">
    <source>
        <dbReference type="PIRSR" id="PIRSR000097-1"/>
    </source>
</evidence>
<dbReference type="Gene3D" id="3.20.20.100">
    <property type="entry name" value="NADP-dependent oxidoreductase domain"/>
    <property type="match status" value="1"/>
</dbReference>
<dbReference type="InterPro" id="IPR023210">
    <property type="entry name" value="NADP_OxRdtase_dom"/>
</dbReference>
<dbReference type="PROSITE" id="PS00062">
    <property type="entry name" value="ALDOKETO_REDUCTASE_2"/>
    <property type="match status" value="1"/>
</dbReference>
<reference evidence="6 7" key="1">
    <citation type="journal article" date="2014" name="Nat. Genet.">
        <title>Genome sequence of the hot pepper provides insights into the evolution of pungency in Capsicum species.</title>
        <authorList>
            <person name="Kim S."/>
            <person name="Park M."/>
            <person name="Yeom S.I."/>
            <person name="Kim Y.M."/>
            <person name="Lee J.M."/>
            <person name="Lee H.A."/>
            <person name="Seo E."/>
            <person name="Choi J."/>
            <person name="Cheong K."/>
            <person name="Kim K.T."/>
            <person name="Jung K."/>
            <person name="Lee G.W."/>
            <person name="Oh S.K."/>
            <person name="Bae C."/>
            <person name="Kim S.B."/>
            <person name="Lee H.Y."/>
            <person name="Kim S.Y."/>
            <person name="Kim M.S."/>
            <person name="Kang B.C."/>
            <person name="Jo Y.D."/>
            <person name="Yang H.B."/>
            <person name="Jeong H.J."/>
            <person name="Kang W.H."/>
            <person name="Kwon J.K."/>
            <person name="Shin C."/>
            <person name="Lim J.Y."/>
            <person name="Park J.H."/>
            <person name="Huh J.H."/>
            <person name="Kim J.S."/>
            <person name="Kim B.D."/>
            <person name="Cohen O."/>
            <person name="Paran I."/>
            <person name="Suh M.C."/>
            <person name="Lee S.B."/>
            <person name="Kim Y.K."/>
            <person name="Shin Y."/>
            <person name="Noh S.J."/>
            <person name="Park J."/>
            <person name="Seo Y.S."/>
            <person name="Kwon S.Y."/>
            <person name="Kim H.A."/>
            <person name="Park J.M."/>
            <person name="Kim H.J."/>
            <person name="Choi S.B."/>
            <person name="Bosland P.W."/>
            <person name="Reeves G."/>
            <person name="Jo S.H."/>
            <person name="Lee B.W."/>
            <person name="Cho H.T."/>
            <person name="Choi H.S."/>
            <person name="Lee M.S."/>
            <person name="Yu Y."/>
            <person name="Do Choi Y."/>
            <person name="Park B.S."/>
            <person name="van Deynze A."/>
            <person name="Ashrafi H."/>
            <person name="Hill T."/>
            <person name="Kim W.T."/>
            <person name="Pai H.S."/>
            <person name="Ahn H.K."/>
            <person name="Yeam I."/>
            <person name="Giovannoni J.J."/>
            <person name="Rose J.K."/>
            <person name="Sorensen I."/>
            <person name="Lee S.J."/>
            <person name="Kim R.W."/>
            <person name="Choi I.Y."/>
            <person name="Choi B.S."/>
            <person name="Lim J.S."/>
            <person name="Lee Y.H."/>
            <person name="Choi D."/>
        </authorList>
    </citation>
    <scope>NUCLEOTIDE SEQUENCE [LARGE SCALE GENOMIC DNA]</scope>
    <source>
        <strain evidence="7">cv. CM334</strain>
    </source>
</reference>
<dbReference type="PRINTS" id="PR00069">
    <property type="entry name" value="ALDKETRDTASE"/>
</dbReference>
<dbReference type="CDD" id="cd19124">
    <property type="entry name" value="AKR_AKR4A_4B"/>
    <property type="match status" value="1"/>
</dbReference>
<reference evidence="6 7" key="2">
    <citation type="journal article" date="2017" name="Genome Biol.">
        <title>New reference genome sequences of hot pepper reveal the massive evolution of plant disease-resistance genes by retroduplication.</title>
        <authorList>
            <person name="Kim S."/>
            <person name="Park J."/>
            <person name="Yeom S.I."/>
            <person name="Kim Y.M."/>
            <person name="Seo E."/>
            <person name="Kim K.T."/>
            <person name="Kim M.S."/>
            <person name="Lee J.M."/>
            <person name="Cheong K."/>
            <person name="Shin H.S."/>
            <person name="Kim S.B."/>
            <person name="Han K."/>
            <person name="Lee J."/>
            <person name="Park M."/>
            <person name="Lee H.A."/>
            <person name="Lee H.Y."/>
            <person name="Lee Y."/>
            <person name="Oh S."/>
            <person name="Lee J.H."/>
            <person name="Choi E."/>
            <person name="Choi E."/>
            <person name="Lee S.E."/>
            <person name="Jeon J."/>
            <person name="Kim H."/>
            <person name="Choi G."/>
            <person name="Song H."/>
            <person name="Lee J."/>
            <person name="Lee S.C."/>
            <person name="Kwon J.K."/>
            <person name="Lee H.Y."/>
            <person name="Koo N."/>
            <person name="Hong Y."/>
            <person name="Kim R.W."/>
            <person name="Kang W.H."/>
            <person name="Huh J.H."/>
            <person name="Kang B.C."/>
            <person name="Yang T.J."/>
            <person name="Lee Y.H."/>
            <person name="Bennetzen J.L."/>
            <person name="Choi D."/>
        </authorList>
    </citation>
    <scope>NUCLEOTIDE SEQUENCE [LARGE SCALE GENOMIC DNA]</scope>
    <source>
        <strain evidence="7">cv. CM334</strain>
    </source>
</reference>
<dbReference type="InterPro" id="IPR018170">
    <property type="entry name" value="Aldo/ket_reductase_CS"/>
</dbReference>
<dbReference type="InterPro" id="IPR036812">
    <property type="entry name" value="NAD(P)_OxRdtase_dom_sf"/>
</dbReference>
<accession>A0A2G2YQM6</accession>
<dbReference type="FunFam" id="3.20.20.100:FF:000014">
    <property type="entry name" value="NAD(P)-linked oxidoreductase superfamily protein"/>
    <property type="match status" value="1"/>
</dbReference>
<dbReference type="OMA" id="SNFTCTK"/>
<dbReference type="OrthoDB" id="416253at2759"/>
<dbReference type="GO" id="GO:0004032">
    <property type="term" value="F:aldose reductase (NADPH) activity"/>
    <property type="evidence" value="ECO:0000318"/>
    <property type="project" value="GO_Central"/>
</dbReference>
<dbReference type="InterPro" id="IPR044497">
    <property type="entry name" value="AKR4A/B"/>
</dbReference>
<name>A0A2G2YQM6_CAPAN</name>
<dbReference type="PANTHER" id="PTHR11732">
    <property type="entry name" value="ALDO/KETO REDUCTASE"/>
    <property type="match status" value="1"/>
</dbReference>
<gene>
    <name evidence="6" type="ORF">T459_22760</name>
</gene>